<evidence type="ECO:0000256" key="1">
    <source>
        <dbReference type="SAM" id="SignalP"/>
    </source>
</evidence>
<evidence type="ECO:0000313" key="3">
    <source>
        <dbReference type="EMBL" id="CAI9097873.1"/>
    </source>
</evidence>
<organism evidence="3 4">
    <name type="scientific">Oldenlandia corymbosa var. corymbosa</name>
    <dbReference type="NCBI Taxonomy" id="529605"/>
    <lineage>
        <taxon>Eukaryota</taxon>
        <taxon>Viridiplantae</taxon>
        <taxon>Streptophyta</taxon>
        <taxon>Embryophyta</taxon>
        <taxon>Tracheophyta</taxon>
        <taxon>Spermatophyta</taxon>
        <taxon>Magnoliopsida</taxon>
        <taxon>eudicotyledons</taxon>
        <taxon>Gunneridae</taxon>
        <taxon>Pentapetalae</taxon>
        <taxon>asterids</taxon>
        <taxon>lamiids</taxon>
        <taxon>Gentianales</taxon>
        <taxon>Rubiaceae</taxon>
        <taxon>Rubioideae</taxon>
        <taxon>Spermacoceae</taxon>
        <taxon>Hedyotis-Oldenlandia complex</taxon>
        <taxon>Oldenlandia</taxon>
    </lineage>
</organism>
<dbReference type="Pfam" id="PF08246">
    <property type="entry name" value="Inhibitor_I29"/>
    <property type="match status" value="1"/>
</dbReference>
<dbReference type="EMBL" id="OX459120">
    <property type="protein sequence ID" value="CAI9097873.1"/>
    <property type="molecule type" value="Genomic_DNA"/>
</dbReference>
<dbReference type="Proteomes" id="UP001161247">
    <property type="component" value="Chromosome 3"/>
</dbReference>
<dbReference type="AlphaFoldDB" id="A0AAV1CTF8"/>
<accession>A0AAV1CTF8</accession>
<sequence length="195" mass="22264">MAPQHFSNTIVFVAMLALFSAFAMLLLSSSATSTSPSPPPNNSGLLQKKVSDDPSVVLKQKFKKFMQDFGKNYTSKEEEDRRFKIFREALRDIEERNDSSLGINYFADFTDGEFTSYGSCIEIPEEALLAGDDERSYNQSDSLEIPDDHIPSAIDMRRPDLVTPVKDQERCGESENTLHYFWIFVSSFFYKINCY</sequence>
<name>A0AAV1CTF8_OLDCO</name>
<dbReference type="InterPro" id="IPR038765">
    <property type="entry name" value="Papain-like_cys_pep_sf"/>
</dbReference>
<evidence type="ECO:0000259" key="2">
    <source>
        <dbReference type="SMART" id="SM00848"/>
    </source>
</evidence>
<feature type="domain" description="Cathepsin propeptide inhibitor" evidence="2">
    <location>
        <begin position="62"/>
        <end position="114"/>
    </location>
</feature>
<dbReference type="Gene3D" id="3.90.70.10">
    <property type="entry name" value="Cysteine proteinases"/>
    <property type="match status" value="1"/>
</dbReference>
<feature type="chain" id="PRO_5043359424" evidence="1">
    <location>
        <begin position="32"/>
        <end position="195"/>
    </location>
</feature>
<evidence type="ECO:0000313" key="4">
    <source>
        <dbReference type="Proteomes" id="UP001161247"/>
    </source>
</evidence>
<proteinExistence type="predicted"/>
<gene>
    <name evidence="3" type="ORF">OLC1_LOCUS8242</name>
</gene>
<dbReference type="SUPFAM" id="SSF54001">
    <property type="entry name" value="Cysteine proteinases"/>
    <property type="match status" value="1"/>
</dbReference>
<keyword evidence="4" id="KW-1185">Reference proteome</keyword>
<keyword evidence="1" id="KW-0732">Signal</keyword>
<dbReference type="SMART" id="SM00848">
    <property type="entry name" value="Inhibitor_I29"/>
    <property type="match status" value="1"/>
</dbReference>
<protein>
    <submittedName>
        <fullName evidence="3">OLC1v1034386C2</fullName>
    </submittedName>
</protein>
<reference evidence="3" key="1">
    <citation type="submission" date="2023-03" db="EMBL/GenBank/DDBJ databases">
        <authorList>
            <person name="Julca I."/>
        </authorList>
    </citation>
    <scope>NUCLEOTIDE SEQUENCE</scope>
</reference>
<feature type="signal peptide" evidence="1">
    <location>
        <begin position="1"/>
        <end position="31"/>
    </location>
</feature>
<dbReference type="InterPro" id="IPR013201">
    <property type="entry name" value="Prot_inhib_I29"/>
</dbReference>